<evidence type="ECO:0000313" key="3">
    <source>
        <dbReference type="Proteomes" id="UP001266305"/>
    </source>
</evidence>
<name>A0ABQ9VEH4_SAGOE</name>
<accession>A0ABQ9VEH4</accession>
<feature type="compositionally biased region" description="Basic and acidic residues" evidence="1">
    <location>
        <begin position="140"/>
        <end position="150"/>
    </location>
</feature>
<feature type="region of interest" description="Disordered" evidence="1">
    <location>
        <begin position="1"/>
        <end position="20"/>
    </location>
</feature>
<gene>
    <name evidence="2" type="ORF">P7K49_012836</name>
</gene>
<proteinExistence type="predicted"/>
<protein>
    <submittedName>
        <fullName evidence="2">Uncharacterized protein</fullName>
    </submittedName>
</protein>
<evidence type="ECO:0000313" key="2">
    <source>
        <dbReference type="EMBL" id="KAK2107671.1"/>
    </source>
</evidence>
<dbReference type="EMBL" id="JASSZA010000006">
    <property type="protein sequence ID" value="KAK2107671.1"/>
    <property type="molecule type" value="Genomic_DNA"/>
</dbReference>
<comment type="caution">
    <text evidence="2">The sequence shown here is derived from an EMBL/GenBank/DDBJ whole genome shotgun (WGS) entry which is preliminary data.</text>
</comment>
<organism evidence="2 3">
    <name type="scientific">Saguinus oedipus</name>
    <name type="common">Cotton-top tamarin</name>
    <name type="synonym">Oedipomidas oedipus</name>
    <dbReference type="NCBI Taxonomy" id="9490"/>
    <lineage>
        <taxon>Eukaryota</taxon>
        <taxon>Metazoa</taxon>
        <taxon>Chordata</taxon>
        <taxon>Craniata</taxon>
        <taxon>Vertebrata</taxon>
        <taxon>Euteleostomi</taxon>
        <taxon>Mammalia</taxon>
        <taxon>Eutheria</taxon>
        <taxon>Euarchontoglires</taxon>
        <taxon>Primates</taxon>
        <taxon>Haplorrhini</taxon>
        <taxon>Platyrrhini</taxon>
        <taxon>Cebidae</taxon>
        <taxon>Callitrichinae</taxon>
        <taxon>Saguinus</taxon>
    </lineage>
</organism>
<sequence length="159" mass="17180">MKKYMSALSTLPEKGPGRSSFRACLLSFTRLSEPGEEPSLLPEPGEPVPKPGEPPREPGKLVPMPGEAGPGEPVKELGDEMPEPGDGSPMSPVRSPHPREWAGSRRATPRRLSAKLVRSPHEGGEGHNQGTRQLQQGGRALRDELSRLREPASFPELAN</sequence>
<reference evidence="2 3" key="1">
    <citation type="submission" date="2023-05" db="EMBL/GenBank/DDBJ databases">
        <title>B98-5 Cell Line De Novo Hybrid Assembly: An Optical Mapping Approach.</title>
        <authorList>
            <person name="Kananen K."/>
            <person name="Auerbach J.A."/>
            <person name="Kautto E."/>
            <person name="Blachly J.S."/>
        </authorList>
    </citation>
    <scope>NUCLEOTIDE SEQUENCE [LARGE SCALE GENOMIC DNA]</scope>
    <source>
        <strain evidence="2">B95-8</strain>
        <tissue evidence="2">Cell line</tissue>
    </source>
</reference>
<feature type="region of interest" description="Disordered" evidence="1">
    <location>
        <begin position="32"/>
        <end position="159"/>
    </location>
</feature>
<evidence type="ECO:0000256" key="1">
    <source>
        <dbReference type="SAM" id="MobiDB-lite"/>
    </source>
</evidence>
<dbReference type="Proteomes" id="UP001266305">
    <property type="component" value="Unassembled WGS sequence"/>
</dbReference>
<keyword evidence="3" id="KW-1185">Reference proteome</keyword>